<protein>
    <submittedName>
        <fullName evidence="2">Uncharacterized protein</fullName>
    </submittedName>
</protein>
<dbReference type="Proteomes" id="UP001445076">
    <property type="component" value="Unassembled WGS sequence"/>
</dbReference>
<gene>
    <name evidence="2" type="ORF">OTU49_003836</name>
</gene>
<evidence type="ECO:0000313" key="2">
    <source>
        <dbReference type="EMBL" id="KAK8738373.1"/>
    </source>
</evidence>
<keyword evidence="3" id="KW-1185">Reference proteome</keyword>
<dbReference type="AlphaFoldDB" id="A0AAW0X198"/>
<name>A0AAW0X198_CHEQU</name>
<evidence type="ECO:0000256" key="1">
    <source>
        <dbReference type="SAM" id="MobiDB-lite"/>
    </source>
</evidence>
<feature type="non-terminal residue" evidence="2">
    <location>
        <position position="134"/>
    </location>
</feature>
<organism evidence="2 3">
    <name type="scientific">Cherax quadricarinatus</name>
    <name type="common">Australian red claw crayfish</name>
    <dbReference type="NCBI Taxonomy" id="27406"/>
    <lineage>
        <taxon>Eukaryota</taxon>
        <taxon>Metazoa</taxon>
        <taxon>Ecdysozoa</taxon>
        <taxon>Arthropoda</taxon>
        <taxon>Crustacea</taxon>
        <taxon>Multicrustacea</taxon>
        <taxon>Malacostraca</taxon>
        <taxon>Eumalacostraca</taxon>
        <taxon>Eucarida</taxon>
        <taxon>Decapoda</taxon>
        <taxon>Pleocyemata</taxon>
        <taxon>Astacidea</taxon>
        <taxon>Parastacoidea</taxon>
        <taxon>Parastacidae</taxon>
        <taxon>Cherax</taxon>
    </lineage>
</organism>
<evidence type="ECO:0000313" key="3">
    <source>
        <dbReference type="Proteomes" id="UP001445076"/>
    </source>
</evidence>
<proteinExistence type="predicted"/>
<sequence>MGCGLSKLSDEEDDGAPYGGSRRRRISASSQGEAGSQRTSRRGPAGGGTVPTSVAGRKKEVKHLKEETLTKTGSLDRAANRPARRSIIADTKDKMKKTMSLDRRSVAALNRTKPTGEEKVVSHTRDSIFAKARK</sequence>
<feature type="compositionally biased region" description="Basic and acidic residues" evidence="1">
    <location>
        <begin position="114"/>
        <end position="128"/>
    </location>
</feature>
<reference evidence="2 3" key="1">
    <citation type="journal article" date="2024" name="BMC Genomics">
        <title>Genome assembly of redclaw crayfish (Cherax quadricarinatus) provides insights into its immune adaptation and hypoxia tolerance.</title>
        <authorList>
            <person name="Liu Z."/>
            <person name="Zheng J."/>
            <person name="Li H."/>
            <person name="Fang K."/>
            <person name="Wang S."/>
            <person name="He J."/>
            <person name="Zhou D."/>
            <person name="Weng S."/>
            <person name="Chi M."/>
            <person name="Gu Z."/>
            <person name="He J."/>
            <person name="Li F."/>
            <person name="Wang M."/>
        </authorList>
    </citation>
    <scope>NUCLEOTIDE SEQUENCE [LARGE SCALE GENOMIC DNA]</scope>
    <source>
        <strain evidence="2">ZL_2023a</strain>
    </source>
</reference>
<accession>A0AAW0X198</accession>
<dbReference type="EMBL" id="JARKIK010000039">
    <property type="protein sequence ID" value="KAK8738373.1"/>
    <property type="molecule type" value="Genomic_DNA"/>
</dbReference>
<feature type="region of interest" description="Disordered" evidence="1">
    <location>
        <begin position="1"/>
        <end position="83"/>
    </location>
</feature>
<comment type="caution">
    <text evidence="2">The sequence shown here is derived from an EMBL/GenBank/DDBJ whole genome shotgun (WGS) entry which is preliminary data.</text>
</comment>
<feature type="region of interest" description="Disordered" evidence="1">
    <location>
        <begin position="112"/>
        <end position="134"/>
    </location>
</feature>